<evidence type="ECO:0000313" key="2">
    <source>
        <dbReference type="Proteomes" id="UP001152799"/>
    </source>
</evidence>
<gene>
    <name evidence="1" type="ORF">CEUTPL_LOCUS6078</name>
</gene>
<protein>
    <submittedName>
        <fullName evidence="1">Uncharacterized protein</fullName>
    </submittedName>
</protein>
<organism evidence="1 2">
    <name type="scientific">Ceutorhynchus assimilis</name>
    <name type="common">cabbage seed weevil</name>
    <dbReference type="NCBI Taxonomy" id="467358"/>
    <lineage>
        <taxon>Eukaryota</taxon>
        <taxon>Metazoa</taxon>
        <taxon>Ecdysozoa</taxon>
        <taxon>Arthropoda</taxon>
        <taxon>Hexapoda</taxon>
        <taxon>Insecta</taxon>
        <taxon>Pterygota</taxon>
        <taxon>Neoptera</taxon>
        <taxon>Endopterygota</taxon>
        <taxon>Coleoptera</taxon>
        <taxon>Polyphaga</taxon>
        <taxon>Cucujiformia</taxon>
        <taxon>Curculionidae</taxon>
        <taxon>Ceutorhynchinae</taxon>
        <taxon>Ceutorhynchus</taxon>
    </lineage>
</organism>
<dbReference type="EMBL" id="OU892278">
    <property type="protein sequence ID" value="CAG9765473.1"/>
    <property type="molecule type" value="Genomic_DNA"/>
</dbReference>
<accession>A0A9N9QD48</accession>
<proteinExistence type="predicted"/>
<name>A0A9N9QD48_9CUCU</name>
<keyword evidence="2" id="KW-1185">Reference proteome</keyword>
<dbReference type="OrthoDB" id="7333821at2759"/>
<dbReference type="AlphaFoldDB" id="A0A9N9QD48"/>
<reference evidence="1" key="1">
    <citation type="submission" date="2022-01" db="EMBL/GenBank/DDBJ databases">
        <authorList>
            <person name="King R."/>
        </authorList>
    </citation>
    <scope>NUCLEOTIDE SEQUENCE</scope>
</reference>
<sequence>MAQAFLSTYQNHYRWRWQPRPLPFIPGKLTNLALQNDCWNLNLNLDLDEELANLPKIKQAIYNLYLKRMRTTYKISHCENLKLPKKSSETNVEFSHQDEFENELLEYCHKLYGSKHKKPIPPLNTARNVFGYMRPARLMTSLTSYQNDHGKVAYKILVDSHKDDWKS</sequence>
<evidence type="ECO:0000313" key="1">
    <source>
        <dbReference type="EMBL" id="CAG9765473.1"/>
    </source>
</evidence>
<dbReference type="Proteomes" id="UP001152799">
    <property type="component" value="Chromosome 2"/>
</dbReference>